<feature type="region of interest" description="Disordered" evidence="1">
    <location>
        <begin position="228"/>
        <end position="255"/>
    </location>
</feature>
<comment type="caution">
    <text evidence="2">The sequence shown here is derived from an EMBL/GenBank/DDBJ whole genome shotgun (WGS) entry which is preliminary data.</text>
</comment>
<dbReference type="EMBL" id="BRXZ01003732">
    <property type="protein sequence ID" value="GMH60698.1"/>
    <property type="molecule type" value="Genomic_DNA"/>
</dbReference>
<reference evidence="2" key="1">
    <citation type="submission" date="2022-07" db="EMBL/GenBank/DDBJ databases">
        <title>Genome analysis of Parmales, a sister group of diatoms, reveals the evolutionary specialization of diatoms from phago-mixotrophs to photoautotrophs.</title>
        <authorList>
            <person name="Ban H."/>
            <person name="Sato S."/>
            <person name="Yoshikawa S."/>
            <person name="Kazumasa Y."/>
            <person name="Nakamura Y."/>
            <person name="Ichinomiya M."/>
            <person name="Saitoh K."/>
            <person name="Sato N."/>
            <person name="Blanc-Mathieu R."/>
            <person name="Endo H."/>
            <person name="Kuwata A."/>
            <person name="Ogata H."/>
        </authorList>
    </citation>
    <scope>NUCLEOTIDE SEQUENCE</scope>
</reference>
<name>A0A9W7A101_9STRA</name>
<dbReference type="Proteomes" id="UP001165082">
    <property type="component" value="Unassembled WGS sequence"/>
</dbReference>
<evidence type="ECO:0000256" key="1">
    <source>
        <dbReference type="SAM" id="MobiDB-lite"/>
    </source>
</evidence>
<accession>A0A9W7A101</accession>
<proteinExistence type="predicted"/>
<keyword evidence="3" id="KW-1185">Reference proteome</keyword>
<evidence type="ECO:0000313" key="3">
    <source>
        <dbReference type="Proteomes" id="UP001165082"/>
    </source>
</evidence>
<feature type="compositionally biased region" description="Basic and acidic residues" evidence="1">
    <location>
        <begin position="245"/>
        <end position="255"/>
    </location>
</feature>
<dbReference type="AlphaFoldDB" id="A0A9W7A101"/>
<sequence>MVYKLSPSSDAHLVDAENYNCALTRTQLIQKDAFSPVRLEIVTGQILEWKSEDTSTAFHRIEVREGRDSDTGKLLFRSGELKLNDACRVVFERSGHYTVIDPIFNYNWRRHIIVSDCNDDSFDEDADSSDSFATAVVFDPEHASPPAPLSMKGMAYDPHSGETYKDFVERKRKRNNDYLSFLGFGENNLFSMQADLNRTKAGGRAQERSILHHNNKVKKAMRAQIPAVTRSKNKAPSMSKKRKMGREDEAKKKKEREEAVYRDIKLCGDCIAQVAGKRREDIHKVLIIADDDLANTTTTTTKRYSQFVGHYCPGEVAVITAFKNDNLYVIEPRRIAK</sequence>
<dbReference type="OrthoDB" id="10558516at2759"/>
<evidence type="ECO:0000313" key="2">
    <source>
        <dbReference type="EMBL" id="GMH60698.1"/>
    </source>
</evidence>
<organism evidence="2 3">
    <name type="scientific">Triparma retinervis</name>
    <dbReference type="NCBI Taxonomy" id="2557542"/>
    <lineage>
        <taxon>Eukaryota</taxon>
        <taxon>Sar</taxon>
        <taxon>Stramenopiles</taxon>
        <taxon>Ochrophyta</taxon>
        <taxon>Bolidophyceae</taxon>
        <taxon>Parmales</taxon>
        <taxon>Triparmaceae</taxon>
        <taxon>Triparma</taxon>
    </lineage>
</organism>
<gene>
    <name evidence="2" type="ORF">TrRE_jg13491</name>
</gene>
<protein>
    <submittedName>
        <fullName evidence="2">Uncharacterized protein</fullName>
    </submittedName>
</protein>
<feature type="non-terminal residue" evidence="2">
    <location>
        <position position="1"/>
    </location>
</feature>